<evidence type="ECO:0000256" key="1">
    <source>
        <dbReference type="ARBA" id="ARBA00023002"/>
    </source>
</evidence>
<dbReference type="InterPro" id="IPR050268">
    <property type="entry name" value="NADH-dep_flavin_reductase"/>
</dbReference>
<dbReference type="SUPFAM" id="SSF50475">
    <property type="entry name" value="FMN-binding split barrel"/>
    <property type="match status" value="1"/>
</dbReference>
<comment type="caution">
    <text evidence="4">The sequence shown here is derived from an EMBL/GenBank/DDBJ whole genome shotgun (WGS) entry which is preliminary data.</text>
</comment>
<dbReference type="InterPro" id="IPR002563">
    <property type="entry name" value="Flavin_Rdtase-like_dom"/>
</dbReference>
<evidence type="ECO:0000259" key="3">
    <source>
        <dbReference type="SMART" id="SM00903"/>
    </source>
</evidence>
<sequence length="194" mass="20694">MADNGSAGGHRPIARLPRPPTQRLSRQASQREVMAQFATGVTVLTAGGRDGHGMTANAFTSLSLEPPLVLCCVAKAARMHEVIMSARSFAVSVLAGDQQEVARHFADSRRPRGRAQFDAIEWVRGRRTGTPLVAGALAWLECELVKVYGGGDHSIFVGEVLEATRGVGDSALLFHGGRFEHTGTVPAHDKKAIS</sequence>
<keyword evidence="5" id="KW-1185">Reference proteome</keyword>
<feature type="region of interest" description="Disordered" evidence="2">
    <location>
        <begin position="1"/>
        <end position="27"/>
    </location>
</feature>
<dbReference type="PANTHER" id="PTHR30466">
    <property type="entry name" value="FLAVIN REDUCTASE"/>
    <property type="match status" value="1"/>
</dbReference>
<proteinExistence type="predicted"/>
<gene>
    <name evidence="4" type="ORF">GCM10017567_12420</name>
</gene>
<evidence type="ECO:0000313" key="5">
    <source>
        <dbReference type="Proteomes" id="UP000649955"/>
    </source>
</evidence>
<dbReference type="SMART" id="SM00903">
    <property type="entry name" value="Flavin_Reduct"/>
    <property type="match status" value="1"/>
</dbReference>
<dbReference type="InterPro" id="IPR012349">
    <property type="entry name" value="Split_barrel_FMN-bd"/>
</dbReference>
<reference evidence="5" key="1">
    <citation type="journal article" date="2019" name="Int. J. Syst. Evol. Microbiol.">
        <title>The Global Catalogue of Microorganisms (GCM) 10K type strain sequencing project: providing services to taxonomists for standard genome sequencing and annotation.</title>
        <authorList>
            <consortium name="The Broad Institute Genomics Platform"/>
            <consortium name="The Broad Institute Genome Sequencing Center for Infectious Disease"/>
            <person name="Wu L."/>
            <person name="Ma J."/>
        </authorList>
    </citation>
    <scope>NUCLEOTIDE SEQUENCE [LARGE SCALE GENOMIC DNA]</scope>
    <source>
        <strain evidence="5">CGMCC 4.7680</strain>
    </source>
</reference>
<keyword evidence="1" id="KW-0560">Oxidoreductase</keyword>
<protein>
    <submittedName>
        <fullName evidence="4">Oxidoreductase</fullName>
    </submittedName>
</protein>
<dbReference type="Gene3D" id="2.30.110.10">
    <property type="entry name" value="Electron Transport, Fmn-binding Protein, Chain A"/>
    <property type="match status" value="1"/>
</dbReference>
<dbReference type="Pfam" id="PF01613">
    <property type="entry name" value="Flavin_Reduct"/>
    <property type="match status" value="1"/>
</dbReference>
<dbReference type="EMBL" id="BNAW01000003">
    <property type="protein sequence ID" value="GHF99081.1"/>
    <property type="molecule type" value="Genomic_DNA"/>
</dbReference>
<evidence type="ECO:0000313" key="4">
    <source>
        <dbReference type="EMBL" id="GHF99081.1"/>
    </source>
</evidence>
<evidence type="ECO:0000256" key="2">
    <source>
        <dbReference type="SAM" id="MobiDB-lite"/>
    </source>
</evidence>
<accession>A0ABQ3K407</accession>
<dbReference type="PANTHER" id="PTHR30466:SF1">
    <property type="entry name" value="FMN REDUCTASE (NADH) RUTF"/>
    <property type="match status" value="1"/>
</dbReference>
<organism evidence="4 5">
    <name type="scientific">Amycolatopsis bullii</name>
    <dbReference type="NCBI Taxonomy" id="941987"/>
    <lineage>
        <taxon>Bacteria</taxon>
        <taxon>Bacillati</taxon>
        <taxon>Actinomycetota</taxon>
        <taxon>Actinomycetes</taxon>
        <taxon>Pseudonocardiales</taxon>
        <taxon>Pseudonocardiaceae</taxon>
        <taxon>Amycolatopsis</taxon>
    </lineage>
</organism>
<feature type="domain" description="Flavin reductase like" evidence="3">
    <location>
        <begin position="34"/>
        <end position="181"/>
    </location>
</feature>
<name>A0ABQ3K407_9PSEU</name>
<dbReference type="Proteomes" id="UP000649955">
    <property type="component" value="Unassembled WGS sequence"/>
</dbReference>